<gene>
    <name evidence="1" type="ORF">FHR92_005151</name>
</gene>
<proteinExistence type="predicted"/>
<keyword evidence="2" id="KW-1185">Reference proteome</keyword>
<organism evidence="1 2">
    <name type="scientific">Fontibacillus solani</name>
    <dbReference type="NCBI Taxonomy" id="1572857"/>
    <lineage>
        <taxon>Bacteria</taxon>
        <taxon>Bacillati</taxon>
        <taxon>Bacillota</taxon>
        <taxon>Bacilli</taxon>
        <taxon>Bacillales</taxon>
        <taxon>Paenibacillaceae</taxon>
        <taxon>Fontibacillus</taxon>
    </lineage>
</organism>
<reference evidence="1 2" key="1">
    <citation type="submission" date="2020-08" db="EMBL/GenBank/DDBJ databases">
        <title>Genomic Encyclopedia of Type Strains, Phase III (KMG-III): the genomes of soil and plant-associated and newly described type strains.</title>
        <authorList>
            <person name="Whitman W."/>
        </authorList>
    </citation>
    <scope>NUCLEOTIDE SEQUENCE [LARGE SCALE GENOMIC DNA]</scope>
    <source>
        <strain evidence="1 2">CECT 8693</strain>
    </source>
</reference>
<evidence type="ECO:0000313" key="1">
    <source>
        <dbReference type="EMBL" id="MBA9088633.1"/>
    </source>
</evidence>
<name>A0A7W3SYT8_9BACL</name>
<dbReference type="Proteomes" id="UP000567067">
    <property type="component" value="Unassembled WGS sequence"/>
</dbReference>
<evidence type="ECO:0000313" key="2">
    <source>
        <dbReference type="Proteomes" id="UP000567067"/>
    </source>
</evidence>
<sequence>MMSNAVVIPYKPQPRQQVYHQTNDIDELLYGGAAGGGKSEATIWDALKYAMQYPGSRQIIFRRTFPDLQRSIIARTIVAYPKELGKYNASKHEWVFINGSVIELAYFDSDMHKANYAGAEYDVIRWEELTHFEEGWYTFMLSRLRGSTPYPRYVKSTTNPGSVGHAWVKKRFIDIGIWEKIHNVQEVDDTGTPLVHPDTGEPIISRRIFIPAKVQDNPALLEADPNYIVRLMQLPEQERKQLLDGDWDTFAGQYFSEFSRALHVVEPFDIPREWKRYRGLDEGYTDPFVCLWIALAPDGTAYLYRELSQTKLLTSEQVERVRLNSPVLELYEYSVGDTSFWNKSKTENITPAEIFAQKSVPLIKAKKERVNGWKRLREWLHPYDAVDHVTGNIYKKTKLKIFSTCVKAIESIPSMVHDDKYVEDVAAHPLDHIPDALRYWVMSQPTPGQGENAWSANHESMSHKRVDFDTDDDDDMPDVHGFW</sequence>
<dbReference type="Gene3D" id="3.30.420.280">
    <property type="match status" value="1"/>
</dbReference>
<dbReference type="AlphaFoldDB" id="A0A7W3SYT8"/>
<evidence type="ECO:0008006" key="3">
    <source>
        <dbReference type="Google" id="ProtNLM"/>
    </source>
</evidence>
<dbReference type="RefSeq" id="WP_182540353.1">
    <property type="nucleotide sequence ID" value="NZ_JACJIP010000060.1"/>
</dbReference>
<accession>A0A7W3SYT8</accession>
<comment type="caution">
    <text evidence="1">The sequence shown here is derived from an EMBL/GenBank/DDBJ whole genome shotgun (WGS) entry which is preliminary data.</text>
</comment>
<protein>
    <recommendedName>
        <fullName evidence="3">Terminase</fullName>
    </recommendedName>
</protein>
<dbReference type="EMBL" id="JACJIP010000060">
    <property type="protein sequence ID" value="MBA9088633.1"/>
    <property type="molecule type" value="Genomic_DNA"/>
</dbReference>
<dbReference type="InterPro" id="IPR027417">
    <property type="entry name" value="P-loop_NTPase"/>
</dbReference>
<dbReference type="Pfam" id="PF03237">
    <property type="entry name" value="Terminase_6N"/>
    <property type="match status" value="1"/>
</dbReference>
<dbReference type="Gene3D" id="3.40.50.300">
    <property type="entry name" value="P-loop containing nucleotide triphosphate hydrolases"/>
    <property type="match status" value="1"/>
</dbReference>